<evidence type="ECO:0000313" key="3">
    <source>
        <dbReference type="Proteomes" id="UP000233556"/>
    </source>
</evidence>
<evidence type="ECO:0000313" key="2">
    <source>
        <dbReference type="EMBL" id="PKU47382.1"/>
    </source>
</evidence>
<accession>A0A2I0UMW0</accession>
<dbReference type="PANTHER" id="PTHR33332">
    <property type="entry name" value="REVERSE TRANSCRIPTASE DOMAIN-CONTAINING PROTEIN"/>
    <property type="match status" value="1"/>
</dbReference>
<gene>
    <name evidence="2" type="ORF">llap_2284</name>
</gene>
<dbReference type="Proteomes" id="UP000233556">
    <property type="component" value="Unassembled WGS sequence"/>
</dbReference>
<reference evidence="3" key="2">
    <citation type="submission" date="2017-12" db="EMBL/GenBank/DDBJ databases">
        <title>Genome sequence of the Bar-tailed Godwit (Limosa lapponica baueri).</title>
        <authorList>
            <person name="Lima N.C.B."/>
            <person name="Parody-Merino A.M."/>
            <person name="Battley P.F."/>
            <person name="Fidler A.E."/>
            <person name="Prosdocimi F."/>
        </authorList>
    </citation>
    <scope>NUCLEOTIDE SEQUENCE [LARGE SCALE GENOMIC DNA]</scope>
</reference>
<organism evidence="2 3">
    <name type="scientific">Limosa lapponica baueri</name>
    <dbReference type="NCBI Taxonomy" id="1758121"/>
    <lineage>
        <taxon>Eukaryota</taxon>
        <taxon>Metazoa</taxon>
        <taxon>Chordata</taxon>
        <taxon>Craniata</taxon>
        <taxon>Vertebrata</taxon>
        <taxon>Euteleostomi</taxon>
        <taxon>Archelosauria</taxon>
        <taxon>Archosauria</taxon>
        <taxon>Dinosauria</taxon>
        <taxon>Saurischia</taxon>
        <taxon>Theropoda</taxon>
        <taxon>Coelurosauria</taxon>
        <taxon>Aves</taxon>
        <taxon>Neognathae</taxon>
        <taxon>Neoaves</taxon>
        <taxon>Charadriiformes</taxon>
        <taxon>Scolopacidae</taxon>
        <taxon>Limosa</taxon>
    </lineage>
</organism>
<feature type="region of interest" description="Disordered" evidence="1">
    <location>
        <begin position="1"/>
        <end position="21"/>
    </location>
</feature>
<sequence>MFADDTKRSGEVDTSEGRAIPQEDVDRLEEWANKNLMKFKKDKCTALRLGKHNLGVQHRLGSTWLGSSSVERDMVVLVDNKFSMNLDEGIKCTLSKFADDTKSGRSVGLLEGRKALQKDLDRLDQWAKANGMRFKKAKCQVLYLGHKTPCQLYRLGEEWLENCLEEKDLGVSVDCRLNMSRQCTQEAKKTNSIPMYQK</sequence>
<keyword evidence="2" id="KW-0695">RNA-directed DNA polymerase</keyword>
<dbReference type="EMBL" id="KZ505679">
    <property type="protein sequence ID" value="PKU47382.1"/>
    <property type="molecule type" value="Genomic_DNA"/>
</dbReference>
<keyword evidence="2" id="KW-0548">Nucleotidyltransferase</keyword>
<evidence type="ECO:0000256" key="1">
    <source>
        <dbReference type="SAM" id="MobiDB-lite"/>
    </source>
</evidence>
<keyword evidence="2" id="KW-0808">Transferase</keyword>
<reference evidence="3" key="1">
    <citation type="submission" date="2017-11" db="EMBL/GenBank/DDBJ databases">
        <authorList>
            <person name="Lima N.C."/>
            <person name="Parody-Merino A.M."/>
            <person name="Battley P.F."/>
            <person name="Fidler A.E."/>
            <person name="Prosdocimi F."/>
        </authorList>
    </citation>
    <scope>NUCLEOTIDE SEQUENCE [LARGE SCALE GENOMIC DNA]</scope>
</reference>
<dbReference type="AlphaFoldDB" id="A0A2I0UMW0"/>
<dbReference type="GO" id="GO:0003964">
    <property type="term" value="F:RNA-directed DNA polymerase activity"/>
    <property type="evidence" value="ECO:0007669"/>
    <property type="project" value="UniProtKB-KW"/>
</dbReference>
<feature type="compositionally biased region" description="Basic and acidic residues" evidence="1">
    <location>
        <begin position="1"/>
        <end position="11"/>
    </location>
</feature>
<protein>
    <submittedName>
        <fullName evidence="2">Rna-directed dna polymerase from mobile element jockey-like</fullName>
    </submittedName>
</protein>
<proteinExistence type="predicted"/>
<keyword evidence="3" id="KW-1185">Reference proteome</keyword>
<name>A0A2I0UMW0_LIMLA</name>